<keyword evidence="1" id="KW-0472">Membrane</keyword>
<accession>A0A9K3HK74</accession>
<evidence type="ECO:0000313" key="2">
    <source>
        <dbReference type="EMBL" id="KAF5779668.1"/>
    </source>
</evidence>
<feature type="transmembrane region" description="Helical" evidence="1">
    <location>
        <begin position="87"/>
        <end position="106"/>
    </location>
</feature>
<organism evidence="2 3">
    <name type="scientific">Helianthus annuus</name>
    <name type="common">Common sunflower</name>
    <dbReference type="NCBI Taxonomy" id="4232"/>
    <lineage>
        <taxon>Eukaryota</taxon>
        <taxon>Viridiplantae</taxon>
        <taxon>Streptophyta</taxon>
        <taxon>Embryophyta</taxon>
        <taxon>Tracheophyta</taxon>
        <taxon>Spermatophyta</taxon>
        <taxon>Magnoliopsida</taxon>
        <taxon>eudicotyledons</taxon>
        <taxon>Gunneridae</taxon>
        <taxon>Pentapetalae</taxon>
        <taxon>asterids</taxon>
        <taxon>campanulids</taxon>
        <taxon>Asterales</taxon>
        <taxon>Asteraceae</taxon>
        <taxon>Asteroideae</taxon>
        <taxon>Heliantheae alliance</taxon>
        <taxon>Heliantheae</taxon>
        <taxon>Helianthus</taxon>
    </lineage>
</organism>
<proteinExistence type="predicted"/>
<sequence length="130" mass="14066">MQDQSENCRRLRSQAGSSFQACCRLSVFKQPTSVRLRQISQPIGKLPTSPELCRQFLSGSLPPVGLQTTNLSAIEANFIQAKQPPGAAAIPPPTIFLCILILYLVLSCTSKDKIVISVGLSVAKATDFVF</sequence>
<keyword evidence="1" id="KW-1133">Transmembrane helix</keyword>
<keyword evidence="3" id="KW-1185">Reference proteome</keyword>
<dbReference type="Proteomes" id="UP000215914">
    <property type="component" value="Unassembled WGS sequence"/>
</dbReference>
<gene>
    <name evidence="2" type="ORF">HanXRQr2_Chr12g0562271</name>
</gene>
<dbReference type="Gramene" id="mRNA:HanXRQr2_Chr12g0562271">
    <property type="protein sequence ID" value="CDS:HanXRQr2_Chr12g0562271.1"/>
    <property type="gene ID" value="HanXRQr2_Chr12g0562271"/>
</dbReference>
<dbReference type="EMBL" id="MNCJ02000327">
    <property type="protein sequence ID" value="KAF5779668.1"/>
    <property type="molecule type" value="Genomic_DNA"/>
</dbReference>
<name>A0A9K3HK74_HELAN</name>
<reference evidence="2" key="2">
    <citation type="submission" date="2020-06" db="EMBL/GenBank/DDBJ databases">
        <title>Helianthus annuus Genome sequencing and assembly Release 2.</title>
        <authorList>
            <person name="Gouzy J."/>
            <person name="Langlade N."/>
            <person name="Munos S."/>
        </authorList>
    </citation>
    <scope>NUCLEOTIDE SEQUENCE</scope>
    <source>
        <tissue evidence="2">Leaves</tissue>
    </source>
</reference>
<reference evidence="2" key="1">
    <citation type="journal article" date="2017" name="Nature">
        <title>The sunflower genome provides insights into oil metabolism, flowering and Asterid evolution.</title>
        <authorList>
            <person name="Badouin H."/>
            <person name="Gouzy J."/>
            <person name="Grassa C.J."/>
            <person name="Murat F."/>
            <person name="Staton S.E."/>
            <person name="Cottret L."/>
            <person name="Lelandais-Briere C."/>
            <person name="Owens G.L."/>
            <person name="Carrere S."/>
            <person name="Mayjonade B."/>
            <person name="Legrand L."/>
            <person name="Gill N."/>
            <person name="Kane N.C."/>
            <person name="Bowers J.E."/>
            <person name="Hubner S."/>
            <person name="Bellec A."/>
            <person name="Berard A."/>
            <person name="Berges H."/>
            <person name="Blanchet N."/>
            <person name="Boniface M.C."/>
            <person name="Brunel D."/>
            <person name="Catrice O."/>
            <person name="Chaidir N."/>
            <person name="Claudel C."/>
            <person name="Donnadieu C."/>
            <person name="Faraut T."/>
            <person name="Fievet G."/>
            <person name="Helmstetter N."/>
            <person name="King M."/>
            <person name="Knapp S.J."/>
            <person name="Lai Z."/>
            <person name="Le Paslier M.C."/>
            <person name="Lippi Y."/>
            <person name="Lorenzon L."/>
            <person name="Mandel J.R."/>
            <person name="Marage G."/>
            <person name="Marchand G."/>
            <person name="Marquand E."/>
            <person name="Bret-Mestries E."/>
            <person name="Morien E."/>
            <person name="Nambeesan S."/>
            <person name="Nguyen T."/>
            <person name="Pegot-Espagnet P."/>
            <person name="Pouilly N."/>
            <person name="Raftis F."/>
            <person name="Sallet E."/>
            <person name="Schiex T."/>
            <person name="Thomas J."/>
            <person name="Vandecasteele C."/>
            <person name="Vares D."/>
            <person name="Vear F."/>
            <person name="Vautrin S."/>
            <person name="Crespi M."/>
            <person name="Mangin B."/>
            <person name="Burke J.M."/>
            <person name="Salse J."/>
            <person name="Munos S."/>
            <person name="Vincourt P."/>
            <person name="Rieseberg L.H."/>
            <person name="Langlade N.B."/>
        </authorList>
    </citation>
    <scope>NUCLEOTIDE SEQUENCE</scope>
    <source>
        <tissue evidence="2">Leaves</tissue>
    </source>
</reference>
<evidence type="ECO:0000313" key="3">
    <source>
        <dbReference type="Proteomes" id="UP000215914"/>
    </source>
</evidence>
<dbReference type="AlphaFoldDB" id="A0A9K3HK74"/>
<evidence type="ECO:0000256" key="1">
    <source>
        <dbReference type="SAM" id="Phobius"/>
    </source>
</evidence>
<keyword evidence="1" id="KW-0812">Transmembrane</keyword>
<protein>
    <submittedName>
        <fullName evidence="2">Uncharacterized protein</fullName>
    </submittedName>
</protein>
<comment type="caution">
    <text evidence="2">The sequence shown here is derived from an EMBL/GenBank/DDBJ whole genome shotgun (WGS) entry which is preliminary data.</text>
</comment>